<gene>
    <name evidence="1" type="ORF">FDO65_06210</name>
</gene>
<proteinExistence type="predicted"/>
<accession>A0A4U6QME6</accession>
<dbReference type="EMBL" id="SZZH01000001">
    <property type="protein sequence ID" value="TKV61212.1"/>
    <property type="molecule type" value="Genomic_DNA"/>
</dbReference>
<dbReference type="OrthoDB" id="9972566at2"/>
<protein>
    <submittedName>
        <fullName evidence="1">Uncharacterized protein</fullName>
    </submittedName>
</protein>
<dbReference type="AlphaFoldDB" id="A0A4U6QME6"/>
<evidence type="ECO:0000313" key="1">
    <source>
        <dbReference type="EMBL" id="TKV61212.1"/>
    </source>
</evidence>
<reference evidence="1 2" key="1">
    <citation type="submission" date="2019-05" db="EMBL/GenBank/DDBJ databases">
        <title>Nakamurella sp. N5BH11, whole genome shotgun sequence.</title>
        <authorList>
            <person name="Tuo L."/>
        </authorList>
    </citation>
    <scope>NUCLEOTIDE SEQUENCE [LARGE SCALE GENOMIC DNA]</scope>
    <source>
        <strain evidence="1 2">N5BH11</strain>
    </source>
</reference>
<name>A0A4U6QME6_9ACTN</name>
<sequence length="73" mass="8230">MTTTQRTRRREADHYLAICVDELVDEYGEQRSDEITRSARQALRELSGSIATESLPEMVTRLVRVRLGPPAAG</sequence>
<comment type="caution">
    <text evidence="1">The sequence shown here is derived from an EMBL/GenBank/DDBJ whole genome shotgun (WGS) entry which is preliminary data.</text>
</comment>
<dbReference type="Proteomes" id="UP000306985">
    <property type="component" value="Unassembled WGS sequence"/>
</dbReference>
<keyword evidence="2" id="KW-1185">Reference proteome</keyword>
<dbReference type="RefSeq" id="WP_137448516.1">
    <property type="nucleotide sequence ID" value="NZ_SZZH01000001.1"/>
</dbReference>
<evidence type="ECO:0000313" key="2">
    <source>
        <dbReference type="Proteomes" id="UP000306985"/>
    </source>
</evidence>
<organism evidence="1 2">
    <name type="scientific">Nakamurella flava</name>
    <dbReference type="NCBI Taxonomy" id="2576308"/>
    <lineage>
        <taxon>Bacteria</taxon>
        <taxon>Bacillati</taxon>
        <taxon>Actinomycetota</taxon>
        <taxon>Actinomycetes</taxon>
        <taxon>Nakamurellales</taxon>
        <taxon>Nakamurellaceae</taxon>
        <taxon>Nakamurella</taxon>
    </lineage>
</organism>